<name>A0A8D8LW01_9HEMI</name>
<dbReference type="Pfam" id="PF08326">
    <property type="entry name" value="ACC_central"/>
    <property type="match status" value="1"/>
</dbReference>
<protein>
    <submittedName>
        <fullName evidence="2">Acetyl-CoA carboxylase</fullName>
    </submittedName>
</protein>
<dbReference type="GO" id="GO:0005524">
    <property type="term" value="F:ATP binding"/>
    <property type="evidence" value="ECO:0007669"/>
    <property type="project" value="InterPro"/>
</dbReference>
<accession>A0A8D8LW01</accession>
<evidence type="ECO:0000259" key="1">
    <source>
        <dbReference type="Pfam" id="PF08326"/>
    </source>
</evidence>
<organism evidence="2">
    <name type="scientific">Cacopsylla melanoneura</name>
    <dbReference type="NCBI Taxonomy" id="428564"/>
    <lineage>
        <taxon>Eukaryota</taxon>
        <taxon>Metazoa</taxon>
        <taxon>Ecdysozoa</taxon>
        <taxon>Arthropoda</taxon>
        <taxon>Hexapoda</taxon>
        <taxon>Insecta</taxon>
        <taxon>Pterygota</taxon>
        <taxon>Neoptera</taxon>
        <taxon>Paraneoptera</taxon>
        <taxon>Hemiptera</taxon>
        <taxon>Sternorrhyncha</taxon>
        <taxon>Psylloidea</taxon>
        <taxon>Psyllidae</taxon>
        <taxon>Psyllinae</taxon>
        <taxon>Cacopsylla</taxon>
    </lineage>
</organism>
<dbReference type="GO" id="GO:0006633">
    <property type="term" value="P:fatty acid biosynthetic process"/>
    <property type="evidence" value="ECO:0007669"/>
    <property type="project" value="InterPro"/>
</dbReference>
<proteinExistence type="predicted"/>
<dbReference type="Gene3D" id="3.40.980.10">
    <property type="entry name" value="MoaB/Mog-like domain"/>
    <property type="match status" value="1"/>
</dbReference>
<dbReference type="InterPro" id="IPR013537">
    <property type="entry name" value="AcCoA_COase_cen"/>
</dbReference>
<reference evidence="2" key="1">
    <citation type="submission" date="2021-05" db="EMBL/GenBank/DDBJ databases">
        <authorList>
            <person name="Alioto T."/>
            <person name="Alioto T."/>
            <person name="Gomez Garrido J."/>
        </authorList>
    </citation>
    <scope>NUCLEOTIDE SEQUENCE</scope>
</reference>
<evidence type="ECO:0000313" key="2">
    <source>
        <dbReference type="EMBL" id="CAG6612286.1"/>
    </source>
</evidence>
<dbReference type="GO" id="GO:0003989">
    <property type="term" value="F:acetyl-CoA carboxylase activity"/>
    <property type="evidence" value="ECO:0007669"/>
    <property type="project" value="InterPro"/>
</dbReference>
<dbReference type="EMBL" id="HBUF01024237">
    <property type="protein sequence ID" value="CAG6612286.1"/>
    <property type="molecule type" value="Transcribed_RNA"/>
</dbReference>
<dbReference type="InterPro" id="IPR036425">
    <property type="entry name" value="MoaB/Mog-like_dom_sf"/>
</dbReference>
<dbReference type="SUPFAM" id="SSF53218">
    <property type="entry name" value="Molybdenum cofactor biosynthesis proteins"/>
    <property type="match status" value="1"/>
</dbReference>
<feature type="domain" description="Acetyl-CoA carboxylase central" evidence="1">
    <location>
        <begin position="58"/>
        <end position="111"/>
    </location>
</feature>
<dbReference type="AlphaFoldDB" id="A0A8D8LW01"/>
<sequence length="117" mass="13277">MIGLSVQSGNCSPVNPTRLITGHSILTIFCRNKFKHLMAANDYKEIKTCGIVVIGDEILKAQVEDTNSRFLQTQGIDQLVQRYRNGIRGRMKSAVHELLRQYYGVESQFQQVGTYLQ</sequence>